<dbReference type="Gene3D" id="3.10.620.30">
    <property type="match status" value="1"/>
</dbReference>
<dbReference type="PANTHER" id="PTHR33490">
    <property type="entry name" value="BLR5614 PROTEIN-RELATED"/>
    <property type="match status" value="1"/>
</dbReference>
<dbReference type="Pfam" id="PF08379">
    <property type="entry name" value="Bact_transglu_N"/>
    <property type="match status" value="1"/>
</dbReference>
<dbReference type="GO" id="GO:0008233">
    <property type="term" value="F:peptidase activity"/>
    <property type="evidence" value="ECO:0007669"/>
    <property type="project" value="UniProtKB-KW"/>
</dbReference>
<dbReference type="InterPro" id="IPR002931">
    <property type="entry name" value="Transglutaminase-like"/>
</dbReference>
<keyword evidence="2" id="KW-0378">Hydrolase</keyword>
<evidence type="ECO:0000313" key="2">
    <source>
        <dbReference type="EMBL" id="RBP14331.1"/>
    </source>
</evidence>
<organism evidence="2 3">
    <name type="scientific">Roseiarcus fermentans</name>
    <dbReference type="NCBI Taxonomy" id="1473586"/>
    <lineage>
        <taxon>Bacteria</taxon>
        <taxon>Pseudomonadati</taxon>
        <taxon>Pseudomonadota</taxon>
        <taxon>Alphaproteobacteria</taxon>
        <taxon>Hyphomicrobiales</taxon>
        <taxon>Roseiarcaceae</taxon>
        <taxon>Roseiarcus</taxon>
    </lineage>
</organism>
<name>A0A366FIC5_9HYPH</name>
<comment type="caution">
    <text evidence="2">The sequence shown here is derived from an EMBL/GenBank/DDBJ whole genome shotgun (WGS) entry which is preliminary data.</text>
</comment>
<protein>
    <submittedName>
        <fullName evidence="2">Transglutaminase-like putative cysteine protease</fullName>
    </submittedName>
</protein>
<proteinExistence type="predicted"/>
<dbReference type="InterPro" id="IPR013589">
    <property type="entry name" value="Bac_transglu_N"/>
</dbReference>
<dbReference type="SUPFAM" id="SSF54001">
    <property type="entry name" value="Cysteine proteinases"/>
    <property type="match status" value="1"/>
</dbReference>
<keyword evidence="3" id="KW-1185">Reference proteome</keyword>
<accession>A0A366FIC5</accession>
<dbReference type="RefSeq" id="WP_113889016.1">
    <property type="nucleotide sequence ID" value="NZ_QNRK01000009.1"/>
</dbReference>
<sequence>MTILSVRHLTSYRYARPVELCEHRMMLRPRDGHDQRLVESALVIEPRPTRIRWLYDAFDNCVALATFAGSTTSLSVESRFTVERTEDEQPGGEIDPRAQTYPFAYLPEELPDVSRSIERLWGDPGGDLDRWAAQFVTAGGATRTSHLLMTMTYAIKEGFAYERREEAGVQPPWLTLDRRKGSCRDFAALMMEAARALGIAARFVSGYIHDPGVDDGPARLGGGATHAWVQVYLPGAGWLEFDPTNGLIGGRDLIRVAVARVPAQAAPLTGAYYGSRDDELGMDVSVEVTQRK</sequence>
<dbReference type="OrthoDB" id="9804023at2"/>
<feature type="domain" description="Transglutaminase-like" evidence="1">
    <location>
        <begin position="175"/>
        <end position="245"/>
    </location>
</feature>
<dbReference type="EMBL" id="QNRK01000009">
    <property type="protein sequence ID" value="RBP14331.1"/>
    <property type="molecule type" value="Genomic_DNA"/>
</dbReference>
<reference evidence="2 3" key="1">
    <citation type="submission" date="2018-06" db="EMBL/GenBank/DDBJ databases">
        <title>Genomic Encyclopedia of Type Strains, Phase IV (KMG-IV): sequencing the most valuable type-strain genomes for metagenomic binning, comparative biology and taxonomic classification.</title>
        <authorList>
            <person name="Goeker M."/>
        </authorList>
    </citation>
    <scope>NUCLEOTIDE SEQUENCE [LARGE SCALE GENOMIC DNA]</scope>
    <source>
        <strain evidence="2 3">DSM 24875</strain>
    </source>
</reference>
<evidence type="ECO:0000259" key="1">
    <source>
        <dbReference type="SMART" id="SM00460"/>
    </source>
</evidence>
<dbReference type="SMART" id="SM00460">
    <property type="entry name" value="TGc"/>
    <property type="match status" value="1"/>
</dbReference>
<dbReference type="InterPro" id="IPR038765">
    <property type="entry name" value="Papain-like_cys_pep_sf"/>
</dbReference>
<dbReference type="GO" id="GO:0006508">
    <property type="term" value="P:proteolysis"/>
    <property type="evidence" value="ECO:0007669"/>
    <property type="project" value="UniProtKB-KW"/>
</dbReference>
<dbReference type="AlphaFoldDB" id="A0A366FIC5"/>
<dbReference type="Pfam" id="PF01841">
    <property type="entry name" value="Transglut_core"/>
    <property type="match status" value="1"/>
</dbReference>
<evidence type="ECO:0000313" key="3">
    <source>
        <dbReference type="Proteomes" id="UP000253529"/>
    </source>
</evidence>
<dbReference type="Proteomes" id="UP000253529">
    <property type="component" value="Unassembled WGS sequence"/>
</dbReference>
<keyword evidence="2" id="KW-0645">Protease</keyword>
<dbReference type="PANTHER" id="PTHR33490:SF1">
    <property type="entry name" value="SLL1233 PROTEIN"/>
    <property type="match status" value="1"/>
</dbReference>
<gene>
    <name evidence="2" type="ORF">DFR50_10984</name>
</gene>